<proteinExistence type="predicted"/>
<protein>
    <submittedName>
        <fullName evidence="1">Uncharacterized protein</fullName>
    </submittedName>
</protein>
<gene>
    <name evidence="2" type="ORF">BYL167_LOCUS43987</name>
    <name evidence="1" type="ORF">GIL414_LOCUS36694</name>
</gene>
<feature type="non-terminal residue" evidence="1">
    <location>
        <position position="1"/>
    </location>
</feature>
<dbReference type="EMBL" id="CAJOBH010118400">
    <property type="protein sequence ID" value="CAF4698071.1"/>
    <property type="molecule type" value="Genomic_DNA"/>
</dbReference>
<reference evidence="1" key="1">
    <citation type="submission" date="2021-02" db="EMBL/GenBank/DDBJ databases">
        <authorList>
            <person name="Nowell W R."/>
        </authorList>
    </citation>
    <scope>NUCLEOTIDE SEQUENCE</scope>
</reference>
<organism evidence="1 3">
    <name type="scientific">Rotaria magnacalcarata</name>
    <dbReference type="NCBI Taxonomy" id="392030"/>
    <lineage>
        <taxon>Eukaryota</taxon>
        <taxon>Metazoa</taxon>
        <taxon>Spiralia</taxon>
        <taxon>Gnathifera</taxon>
        <taxon>Rotifera</taxon>
        <taxon>Eurotatoria</taxon>
        <taxon>Bdelloidea</taxon>
        <taxon>Philodinida</taxon>
        <taxon>Philodinidae</taxon>
        <taxon>Rotaria</taxon>
    </lineage>
</organism>
<evidence type="ECO:0000313" key="1">
    <source>
        <dbReference type="EMBL" id="CAF4547316.1"/>
    </source>
</evidence>
<comment type="caution">
    <text evidence="1">The sequence shown here is derived from an EMBL/GenBank/DDBJ whole genome shotgun (WGS) entry which is preliminary data.</text>
</comment>
<dbReference type="AlphaFoldDB" id="A0A8S2YCP1"/>
<dbReference type="Proteomes" id="UP000681967">
    <property type="component" value="Unassembled WGS sequence"/>
</dbReference>
<evidence type="ECO:0000313" key="3">
    <source>
        <dbReference type="Proteomes" id="UP000681720"/>
    </source>
</evidence>
<name>A0A8S2YCP1_9BILA</name>
<accession>A0A8S2YCP1</accession>
<dbReference type="Proteomes" id="UP000681720">
    <property type="component" value="Unassembled WGS sequence"/>
</dbReference>
<feature type="non-terminal residue" evidence="1">
    <location>
        <position position="69"/>
    </location>
</feature>
<evidence type="ECO:0000313" key="2">
    <source>
        <dbReference type="EMBL" id="CAF4698071.1"/>
    </source>
</evidence>
<dbReference type="EMBL" id="CAJOBJ010091967">
    <property type="protein sequence ID" value="CAF4547316.1"/>
    <property type="molecule type" value="Genomic_DNA"/>
</dbReference>
<sequence length="69" mass="7539">MNSSFDSTLSSSTSKYSCYDCKSKQDSFSSSILSYHNSTLISNDEDQLPNKALLSFIILIGTCFIAVAL</sequence>